<dbReference type="AlphaFoldDB" id="A0ABD3EXS7"/>
<dbReference type="EMBL" id="JBIMZQ010000059">
    <property type="protein sequence ID" value="KAL3657939.1"/>
    <property type="molecule type" value="Genomic_DNA"/>
</dbReference>
<gene>
    <name evidence="1" type="ORF">V7S43_017144</name>
</gene>
<evidence type="ECO:0000313" key="1">
    <source>
        <dbReference type="EMBL" id="KAL3657939.1"/>
    </source>
</evidence>
<sequence>MAFTATERRRLAEKFIMLKRRRLENRAEVAESIVGSLVGSKADAGTTAPSGGVGSIGLELNAFSD</sequence>
<reference evidence="1 2" key="1">
    <citation type="submission" date="2024-09" db="EMBL/GenBank/DDBJ databases">
        <title>Genome sequencing and assembly of Phytophthora oleae, isolate VK10A, causative agent of rot of olive drupes.</title>
        <authorList>
            <person name="Conti Taguali S."/>
            <person name="Riolo M."/>
            <person name="La Spada F."/>
            <person name="Cacciola S.O."/>
            <person name="Dionisio G."/>
        </authorList>
    </citation>
    <scope>NUCLEOTIDE SEQUENCE [LARGE SCALE GENOMIC DNA]</scope>
    <source>
        <strain evidence="1 2">VK10A</strain>
    </source>
</reference>
<organism evidence="1 2">
    <name type="scientific">Phytophthora oleae</name>
    <dbReference type="NCBI Taxonomy" id="2107226"/>
    <lineage>
        <taxon>Eukaryota</taxon>
        <taxon>Sar</taxon>
        <taxon>Stramenopiles</taxon>
        <taxon>Oomycota</taxon>
        <taxon>Peronosporomycetes</taxon>
        <taxon>Peronosporales</taxon>
        <taxon>Peronosporaceae</taxon>
        <taxon>Phytophthora</taxon>
    </lineage>
</organism>
<dbReference type="Proteomes" id="UP001632037">
    <property type="component" value="Unassembled WGS sequence"/>
</dbReference>
<protein>
    <submittedName>
        <fullName evidence="1">Uncharacterized protein</fullName>
    </submittedName>
</protein>
<name>A0ABD3EXS7_9STRA</name>
<accession>A0ABD3EXS7</accession>
<comment type="caution">
    <text evidence="1">The sequence shown here is derived from an EMBL/GenBank/DDBJ whole genome shotgun (WGS) entry which is preliminary data.</text>
</comment>
<keyword evidence="2" id="KW-1185">Reference proteome</keyword>
<proteinExistence type="predicted"/>
<evidence type="ECO:0000313" key="2">
    <source>
        <dbReference type="Proteomes" id="UP001632037"/>
    </source>
</evidence>